<reference evidence="2 3" key="1">
    <citation type="submission" date="2015-08" db="EMBL/GenBank/DDBJ databases">
        <title>Next Generation Sequencing and Analysis of the Genome of Puccinia sorghi L Schw, the Causal Agent of Maize Common Rust.</title>
        <authorList>
            <person name="Rochi L."/>
            <person name="Burguener G."/>
            <person name="Darino M."/>
            <person name="Turjanski A."/>
            <person name="Kreff E."/>
            <person name="Dieguez M.J."/>
            <person name="Sacco F."/>
        </authorList>
    </citation>
    <scope>NUCLEOTIDE SEQUENCE [LARGE SCALE GENOMIC DNA]</scope>
    <source>
        <strain evidence="2 3">RO10H11247</strain>
    </source>
</reference>
<evidence type="ECO:0000256" key="1">
    <source>
        <dbReference type="SAM" id="MobiDB-lite"/>
    </source>
</evidence>
<feature type="compositionally biased region" description="Low complexity" evidence="1">
    <location>
        <begin position="376"/>
        <end position="387"/>
    </location>
</feature>
<evidence type="ECO:0000313" key="2">
    <source>
        <dbReference type="EMBL" id="KNZ48631.1"/>
    </source>
</evidence>
<dbReference type="EMBL" id="LAVV01010750">
    <property type="protein sequence ID" value="KNZ48631.1"/>
    <property type="molecule type" value="Genomic_DNA"/>
</dbReference>
<evidence type="ECO:0000313" key="3">
    <source>
        <dbReference type="Proteomes" id="UP000037035"/>
    </source>
</evidence>
<proteinExistence type="predicted"/>
<gene>
    <name evidence="2" type="ORF">VP01_5528g1</name>
</gene>
<sequence>KLPTNSPGASCSHFYLSLFIPHFSLGKSDSIVFWFHFIPHTKLMILYKSTTRSDEIFCQTLDPGFCFLSYVLGSMKSLNYLHNIMSLHCWARATQTPIATKLTMLCDHLESHNLTPQRSLYITAFLNHLAKKMSFRCCFWDTKNRLHLSIDESSESPATNFKLGWLPVRSPDQWGGPKALWPYLDMSLFFYFDKKKEKKIGEMIRQICRMNWKGGSLLHAQRCNKYCEKEAKFLLLGVAGDIGNINLPKGPFNCREGLATNTVFFCVDLGALFAHFELSVLLRCVSSTLWFHCGELLECFDYPKIFSPSIFCEMTIQYDYAMYTVSPPSIPKTPASPHPQLGLSPQLLPAPIEFPHPTDFHSLPPTAQPPDPLGAPPAHLAPLQHPPKQLSSA</sequence>
<feature type="region of interest" description="Disordered" evidence="1">
    <location>
        <begin position="351"/>
        <end position="393"/>
    </location>
</feature>
<dbReference type="Proteomes" id="UP000037035">
    <property type="component" value="Unassembled WGS sequence"/>
</dbReference>
<feature type="compositionally biased region" description="Pro residues" evidence="1">
    <location>
        <begin position="366"/>
        <end position="375"/>
    </location>
</feature>
<feature type="non-terminal residue" evidence="2">
    <location>
        <position position="1"/>
    </location>
</feature>
<protein>
    <submittedName>
        <fullName evidence="2">Uncharacterized protein</fullName>
    </submittedName>
</protein>
<dbReference type="AlphaFoldDB" id="A0A0L6UJA0"/>
<keyword evidence="3" id="KW-1185">Reference proteome</keyword>
<dbReference type="VEuPathDB" id="FungiDB:VP01_5528g1"/>
<name>A0A0L6UJA0_9BASI</name>
<comment type="caution">
    <text evidence="2">The sequence shown here is derived from an EMBL/GenBank/DDBJ whole genome shotgun (WGS) entry which is preliminary data.</text>
</comment>
<accession>A0A0L6UJA0</accession>
<organism evidence="2 3">
    <name type="scientific">Puccinia sorghi</name>
    <dbReference type="NCBI Taxonomy" id="27349"/>
    <lineage>
        <taxon>Eukaryota</taxon>
        <taxon>Fungi</taxon>
        <taxon>Dikarya</taxon>
        <taxon>Basidiomycota</taxon>
        <taxon>Pucciniomycotina</taxon>
        <taxon>Pucciniomycetes</taxon>
        <taxon>Pucciniales</taxon>
        <taxon>Pucciniaceae</taxon>
        <taxon>Puccinia</taxon>
    </lineage>
</organism>
<dbReference type="OrthoDB" id="10642618at2759"/>